<feature type="region of interest" description="Disordered" evidence="11">
    <location>
        <begin position="153"/>
        <end position="173"/>
    </location>
</feature>
<evidence type="ECO:0000256" key="5">
    <source>
        <dbReference type="ARBA" id="ARBA00022824"/>
    </source>
</evidence>
<feature type="compositionally biased region" description="Basic and acidic residues" evidence="11">
    <location>
        <begin position="1013"/>
        <end position="1022"/>
    </location>
</feature>
<feature type="coiled-coil region" evidence="10">
    <location>
        <begin position="798"/>
        <end position="884"/>
    </location>
</feature>
<dbReference type="SMR" id="M5WXS7"/>
<organism evidence="13 14">
    <name type="scientific">Prunus persica</name>
    <name type="common">Peach</name>
    <name type="synonym">Amygdalus persica</name>
    <dbReference type="NCBI Taxonomy" id="3760"/>
    <lineage>
        <taxon>Eukaryota</taxon>
        <taxon>Viridiplantae</taxon>
        <taxon>Streptophyta</taxon>
        <taxon>Embryophyta</taxon>
        <taxon>Tracheophyta</taxon>
        <taxon>Spermatophyta</taxon>
        <taxon>Magnoliopsida</taxon>
        <taxon>eudicotyledons</taxon>
        <taxon>Gunneridae</taxon>
        <taxon>Pentapetalae</taxon>
        <taxon>rosids</taxon>
        <taxon>fabids</taxon>
        <taxon>Rosales</taxon>
        <taxon>Rosaceae</taxon>
        <taxon>Amygdaloideae</taxon>
        <taxon>Amygdaleae</taxon>
        <taxon>Prunus</taxon>
    </lineage>
</organism>
<name>M5WXS7_PRUPE</name>
<keyword evidence="7 10" id="KW-0175">Coiled coil</keyword>
<keyword evidence="14" id="KW-1185">Reference proteome</keyword>
<feature type="compositionally biased region" description="Basic and acidic residues" evidence="11">
    <location>
        <begin position="1063"/>
        <end position="1117"/>
    </location>
</feature>
<reference evidence="13" key="2">
    <citation type="submission" date="2016-12" db="EMBL/GenBank/DDBJ databases">
        <title>WGS assembly of Prunus persica.</title>
        <authorList>
            <person name="Verde I."/>
            <person name="Jenkins J."/>
            <person name="Dondini L."/>
            <person name="Micali S."/>
            <person name="Pagliarani G."/>
            <person name="Vendramin E."/>
            <person name="Paris R."/>
            <person name="Aramini V."/>
            <person name="Gazza L."/>
            <person name="Rossini L."/>
            <person name="Bassi D."/>
            <person name="Troggio M."/>
            <person name="Shu S."/>
            <person name="Grimwood J.H."/>
            <person name="Tartarini S."/>
            <person name="Dettori M.T."/>
            <person name="Schmutz J."/>
        </authorList>
    </citation>
    <scope>NUCLEOTIDE SEQUENCE</scope>
</reference>
<evidence type="ECO:0008006" key="15">
    <source>
        <dbReference type="Google" id="ProtNLM"/>
    </source>
</evidence>
<feature type="compositionally biased region" description="Basic and acidic residues" evidence="11">
    <location>
        <begin position="153"/>
        <end position="166"/>
    </location>
</feature>
<feature type="region of interest" description="Disordered" evidence="11">
    <location>
        <begin position="1003"/>
        <end position="1201"/>
    </location>
</feature>
<evidence type="ECO:0000256" key="3">
    <source>
        <dbReference type="ARBA" id="ARBA00022475"/>
    </source>
</evidence>
<feature type="compositionally biased region" description="Polar residues" evidence="11">
    <location>
        <begin position="98"/>
        <end position="110"/>
    </location>
</feature>
<dbReference type="GO" id="GO:0005886">
    <property type="term" value="C:plasma membrane"/>
    <property type="evidence" value="ECO:0007669"/>
    <property type="project" value="UniProtKB-SubCell"/>
</dbReference>
<feature type="compositionally biased region" description="Polar residues" evidence="11">
    <location>
        <begin position="397"/>
        <end position="412"/>
    </location>
</feature>
<dbReference type="eggNOG" id="ENOG502QPUC">
    <property type="taxonomic scope" value="Eukaryota"/>
</dbReference>
<evidence type="ECO:0000256" key="8">
    <source>
        <dbReference type="ARBA" id="ARBA00023136"/>
    </source>
</evidence>
<feature type="transmembrane region" description="Helical" evidence="12">
    <location>
        <begin position="1219"/>
        <end position="1237"/>
    </location>
</feature>
<evidence type="ECO:0000256" key="10">
    <source>
        <dbReference type="SAM" id="Coils"/>
    </source>
</evidence>
<dbReference type="Gramene" id="ONI05342">
    <property type="protein sequence ID" value="ONI05342"/>
    <property type="gene ID" value="PRUPE_5G002400"/>
</dbReference>
<keyword evidence="5" id="KW-0256">Endoplasmic reticulum</keyword>
<dbReference type="OrthoDB" id="1703439at2759"/>
<keyword evidence="8 12" id="KW-0472">Membrane</keyword>
<feature type="compositionally biased region" description="Polar residues" evidence="11">
    <location>
        <begin position="290"/>
        <end position="305"/>
    </location>
</feature>
<feature type="compositionally biased region" description="Basic and acidic residues" evidence="11">
    <location>
        <begin position="1124"/>
        <end position="1137"/>
    </location>
</feature>
<keyword evidence="3" id="KW-1003">Cell membrane</keyword>
<feature type="region of interest" description="Disordered" evidence="11">
    <location>
        <begin position="459"/>
        <end position="549"/>
    </location>
</feature>
<feature type="region of interest" description="Disordered" evidence="11">
    <location>
        <begin position="276"/>
        <end position="312"/>
    </location>
</feature>
<keyword evidence="6 12" id="KW-1133">Transmembrane helix</keyword>
<dbReference type="EMBL" id="CM007655">
    <property type="protein sequence ID" value="ONI05342.1"/>
    <property type="molecule type" value="Genomic_DNA"/>
</dbReference>
<evidence type="ECO:0000256" key="6">
    <source>
        <dbReference type="ARBA" id="ARBA00022989"/>
    </source>
</evidence>
<feature type="region of interest" description="Disordered" evidence="11">
    <location>
        <begin position="648"/>
        <end position="676"/>
    </location>
</feature>
<dbReference type="STRING" id="3760.M5WXS7"/>
<feature type="compositionally biased region" description="Low complexity" evidence="11">
    <location>
        <begin position="1149"/>
        <end position="1176"/>
    </location>
</feature>
<evidence type="ECO:0000256" key="9">
    <source>
        <dbReference type="ARBA" id="ARBA00038080"/>
    </source>
</evidence>
<dbReference type="InterPro" id="IPR055282">
    <property type="entry name" value="PPI1-4"/>
</dbReference>
<keyword evidence="4 12" id="KW-0812">Transmembrane</keyword>
<dbReference type="GO" id="GO:0005789">
    <property type="term" value="C:endoplasmic reticulum membrane"/>
    <property type="evidence" value="ECO:0007669"/>
    <property type="project" value="UniProtKB-SubCell"/>
</dbReference>
<dbReference type="KEGG" id="pper:18777718"/>
<evidence type="ECO:0000256" key="4">
    <source>
        <dbReference type="ARBA" id="ARBA00022692"/>
    </source>
</evidence>
<evidence type="ECO:0000256" key="7">
    <source>
        <dbReference type="ARBA" id="ARBA00023054"/>
    </source>
</evidence>
<feature type="region of interest" description="Disordered" evidence="11">
    <location>
        <begin position="356"/>
        <end position="447"/>
    </location>
</feature>
<dbReference type="EMBL" id="CM007655">
    <property type="protein sequence ID" value="ONI05341.1"/>
    <property type="molecule type" value="Genomic_DNA"/>
</dbReference>
<sequence length="1252" mass="137946">MTAEVDVHRDACESEVSKGEVLNVNVNVNVNVNENENENGNGSVNGNGISKDDADSSYVFVTGGDAIISEDPVESSDLNGGRVQKNGSLHMEVKVGESVSSQEDSPQLHSPNKAADGEMSIEVAESIPQNSLTNCDIQSDEDPKLVKEVPVEDASRDLGPESKHDSIPTPLDKQVVSDPVSKVIVDGLPACPAHDSTPGNPAEQNVSSENGQALPAPVICENASFQVENKLAAEVGNGTVPDQSTEDGLLIVHAQEGISEPVVTVDLVDAPDENGSCENAESCEKMPTENGESFSTVADNDTTGNPDVENEVSLPTEDVSTCTVDDGMAGTDAVNLNEKSSESPSPCLLEHSKSEIEAEGGPGIEDTLSSFPVNDAISEPNSKLEIEPEIVPIGDVTLSTCPESDAISQPNLKSEVEPETAPIVDDTPSSCPANPAISEPKSKSEVDFESVPIVDDTLSSCPANTAISEPKSKSEVDFESVPIVDEALSSCPANDAIPEPNSKSEVEFESAPIVSDTLSSCPANDVISEPKTSQDGCEEKISNDAVDVDSGLSNLEVECAASPPLSVAENNSNEASLPAKPDADDKPGSEVHSTSALRSRDVPEDDGTTSESRILNDSSKESGRPLNCNLDDVQIDSDVKPTCEVVESTDGIHRSEASTSSQEVSTTDDLEGQNKGAEVEKRPFYFLIRVPRYDDENLKEQIKQAQLHVEEKTKSRDTFRSKIQMERATCKEYFDNFEAARSEERAARDLFKAKRHEMDTVQLMINKVKNAMSVEDMDSKIRNMEHTMQHETLPLKEEKQYIREIKQMKQLREQLSSSLGKQDEVQQALDQKDHIEERSKVLRKEMDLLRNNLLKAETVTQAAKKKFNEENNMLNELLSQFRAADDIRQEAYAHLQSLRKQQYDKNKYFWRYKDDAKVANNLALSGDREQLQHFCINQVETIMELWNKNDDFRKEYVRCNNRSTLRRLRTSDGRSLGPDEEPPIIPDIVRATKDNLATVVSTPEQAKRVAPVESEKPDDKSAKKVGQPKIEIAKIKKPVKPALSEISPATASGRNEIEDEKVEEPKLTKEEEEVARKAEELRKEEAAARLREQRRLEEKAKAKEAQERKKRIAEKAQARAAIRAQKEAEEKEKEREKRVKKKERKKATTTKATNGISEGESAPEPSSETPTETPEQSETKEKPITVTKRSQKSSQFTKQTKVKSIPLPLRNRSKRRMQPWMWVLLTVLVVLALFFLGNGGSSHFKSLLDKFF</sequence>
<dbReference type="HOGENOM" id="CLU_293455_0_0_1"/>
<evidence type="ECO:0000256" key="1">
    <source>
        <dbReference type="ARBA" id="ARBA00004162"/>
    </source>
</evidence>
<gene>
    <name evidence="13" type="ORF">PRUPE_5G002400</name>
</gene>
<accession>M5WXS7</accession>
<feature type="compositionally biased region" description="Basic residues" evidence="11">
    <location>
        <begin position="1138"/>
        <end position="1148"/>
    </location>
</feature>
<evidence type="ECO:0000313" key="14">
    <source>
        <dbReference type="Proteomes" id="UP000006882"/>
    </source>
</evidence>
<reference evidence="13 14" key="1">
    <citation type="journal article" date="2013" name="Nat. Genet.">
        <title>The high-quality draft genome of peach (Prunus persica) identifies unique patterns of genetic diversity, domestication and genome evolution.</title>
        <authorList>
            <consortium name="International Peach Genome Initiative"/>
            <person name="Verde I."/>
            <person name="Abbott A.G."/>
            <person name="Scalabrin S."/>
            <person name="Jung S."/>
            <person name="Shu S."/>
            <person name="Marroni F."/>
            <person name="Zhebentyayeva T."/>
            <person name="Dettori M.T."/>
            <person name="Grimwood J."/>
            <person name="Cattonaro F."/>
            <person name="Zuccolo A."/>
            <person name="Rossini L."/>
            <person name="Jenkins J."/>
            <person name="Vendramin E."/>
            <person name="Meisel L.A."/>
            <person name="Decroocq V."/>
            <person name="Sosinski B."/>
            <person name="Prochnik S."/>
            <person name="Mitros T."/>
            <person name="Policriti A."/>
            <person name="Cipriani G."/>
            <person name="Dondini L."/>
            <person name="Ficklin S."/>
            <person name="Goodstein D.M."/>
            <person name="Xuan P."/>
            <person name="Del Fabbro C."/>
            <person name="Aramini V."/>
            <person name="Copetti D."/>
            <person name="Gonzalez S."/>
            <person name="Horner D.S."/>
            <person name="Falchi R."/>
            <person name="Lucas S."/>
            <person name="Mica E."/>
            <person name="Maldonado J."/>
            <person name="Lazzari B."/>
            <person name="Bielenberg D."/>
            <person name="Pirona R."/>
            <person name="Miculan M."/>
            <person name="Barakat A."/>
            <person name="Testolin R."/>
            <person name="Stella A."/>
            <person name="Tartarini S."/>
            <person name="Tonutti P."/>
            <person name="Arus P."/>
            <person name="Orellana A."/>
            <person name="Wells C."/>
            <person name="Main D."/>
            <person name="Vizzotto G."/>
            <person name="Silva H."/>
            <person name="Salamini F."/>
            <person name="Schmutz J."/>
            <person name="Morgante M."/>
            <person name="Rokhsar D.S."/>
        </authorList>
    </citation>
    <scope>NUCLEOTIDE SEQUENCE [LARGE SCALE GENOMIC DNA]</scope>
    <source>
        <strain evidence="14">cv. Nemared</strain>
    </source>
</reference>
<evidence type="ECO:0000256" key="11">
    <source>
        <dbReference type="SAM" id="MobiDB-lite"/>
    </source>
</evidence>
<dbReference type="Gramene" id="ONI05341">
    <property type="protein sequence ID" value="ONI05341"/>
    <property type="gene ID" value="PRUPE_5G002400"/>
</dbReference>
<comment type="subcellular location">
    <subcellularLocation>
        <location evidence="1">Cell membrane</location>
        <topology evidence="1">Single-pass membrane protein</topology>
    </subcellularLocation>
    <subcellularLocation>
        <location evidence="2">Endoplasmic reticulum membrane</location>
        <topology evidence="2">Single-pass membrane protein</topology>
    </subcellularLocation>
</comment>
<dbReference type="Proteomes" id="UP000006882">
    <property type="component" value="Chromosome G5"/>
</dbReference>
<feature type="region of interest" description="Disordered" evidence="11">
    <location>
        <begin position="563"/>
        <end position="633"/>
    </location>
</feature>
<evidence type="ECO:0000256" key="12">
    <source>
        <dbReference type="SAM" id="Phobius"/>
    </source>
</evidence>
<feature type="region of interest" description="Disordered" evidence="11">
    <location>
        <begin position="96"/>
        <end position="115"/>
    </location>
</feature>
<dbReference type="OMA" id="CINQVET"/>
<dbReference type="PANTHER" id="PTHR32219">
    <property type="entry name" value="RNA-BINDING PROTEIN YLMH-RELATED"/>
    <property type="match status" value="1"/>
</dbReference>
<proteinExistence type="inferred from homology"/>
<evidence type="ECO:0000256" key="2">
    <source>
        <dbReference type="ARBA" id="ARBA00004389"/>
    </source>
</evidence>
<comment type="similarity">
    <text evidence="9">Belongs to the plant Proton pump-interactor protein family.</text>
</comment>
<evidence type="ECO:0000313" key="13">
    <source>
        <dbReference type="EMBL" id="ONI05341.1"/>
    </source>
</evidence>
<protein>
    <recommendedName>
        <fullName evidence="15">Proton pump-interactor 1</fullName>
    </recommendedName>
</protein>
<dbReference type="PANTHER" id="PTHR32219:SF3">
    <property type="entry name" value="CALPONIN-LIKE DOMAIN PROTEIN"/>
    <property type="match status" value="1"/>
</dbReference>
<dbReference type="AlphaFoldDB" id="M5WXS7"/>